<dbReference type="EMBL" id="JAKRYL010000011">
    <property type="protein sequence ID" value="MCL7747805.1"/>
    <property type="molecule type" value="Genomic_DNA"/>
</dbReference>
<sequence length="64" mass="7698">MRVRVAGAQWNEHEENTYQKQQCMRKQPFKKTISFLKIKNIGEKSRKKANKLEMMNRWCLNGRG</sequence>
<dbReference type="AlphaFoldDB" id="A0A9X2I7N3"/>
<proteinExistence type="predicted"/>
<evidence type="ECO:0000313" key="3">
    <source>
        <dbReference type="Proteomes" id="UP001139150"/>
    </source>
</evidence>
<accession>A0A9X2I7N3</accession>
<reference evidence="2" key="1">
    <citation type="submission" date="2022-02" db="EMBL/GenBank/DDBJ databases">
        <title>Halalkalibacter sp. nov. isolated from Lonar Lake, India.</title>
        <authorList>
            <person name="Joshi A."/>
            <person name="Thite S."/>
            <person name="Lodha T."/>
        </authorList>
    </citation>
    <scope>NUCLEOTIDE SEQUENCE</scope>
    <source>
        <strain evidence="2">MEB205</strain>
    </source>
</reference>
<dbReference type="RefSeq" id="WP_250096702.1">
    <property type="nucleotide sequence ID" value="NZ_JAKRYL010000011.1"/>
</dbReference>
<protein>
    <submittedName>
        <fullName evidence="2">Uncharacterized protein</fullName>
    </submittedName>
</protein>
<evidence type="ECO:0000313" key="2">
    <source>
        <dbReference type="EMBL" id="MCL7747805.1"/>
    </source>
</evidence>
<evidence type="ECO:0000256" key="1">
    <source>
        <dbReference type="SAM" id="MobiDB-lite"/>
    </source>
</evidence>
<dbReference type="Proteomes" id="UP001139150">
    <property type="component" value="Unassembled WGS sequence"/>
</dbReference>
<comment type="caution">
    <text evidence="2">The sequence shown here is derived from an EMBL/GenBank/DDBJ whole genome shotgun (WGS) entry which is preliminary data.</text>
</comment>
<name>A0A9X2I7N3_9BACI</name>
<organism evidence="2 3">
    <name type="scientific">Halalkalibacter alkaliphilus</name>
    <dbReference type="NCBI Taxonomy" id="2917993"/>
    <lineage>
        <taxon>Bacteria</taxon>
        <taxon>Bacillati</taxon>
        <taxon>Bacillota</taxon>
        <taxon>Bacilli</taxon>
        <taxon>Bacillales</taxon>
        <taxon>Bacillaceae</taxon>
        <taxon>Halalkalibacter</taxon>
    </lineage>
</organism>
<feature type="region of interest" description="Disordered" evidence="1">
    <location>
        <begin position="1"/>
        <end position="23"/>
    </location>
</feature>
<keyword evidence="3" id="KW-1185">Reference proteome</keyword>
<gene>
    <name evidence="2" type="ORF">MF646_11805</name>
</gene>